<evidence type="ECO:0000313" key="1">
    <source>
        <dbReference type="EMBL" id="CAG8667596.1"/>
    </source>
</evidence>
<reference evidence="1" key="1">
    <citation type="submission" date="2021-06" db="EMBL/GenBank/DDBJ databases">
        <authorList>
            <person name="Kallberg Y."/>
            <person name="Tangrot J."/>
            <person name="Rosling A."/>
        </authorList>
    </citation>
    <scope>NUCLEOTIDE SEQUENCE</scope>
    <source>
        <strain evidence="1">IL203A</strain>
    </source>
</reference>
<dbReference type="EMBL" id="CAJVPU010018730">
    <property type="protein sequence ID" value="CAG8667596.1"/>
    <property type="molecule type" value="Genomic_DNA"/>
</dbReference>
<feature type="non-terminal residue" evidence="1">
    <location>
        <position position="1"/>
    </location>
</feature>
<gene>
    <name evidence="1" type="ORF">DHETER_LOCUS10037</name>
</gene>
<evidence type="ECO:0000313" key="2">
    <source>
        <dbReference type="Proteomes" id="UP000789702"/>
    </source>
</evidence>
<comment type="caution">
    <text evidence="1">The sequence shown here is derived from an EMBL/GenBank/DDBJ whole genome shotgun (WGS) entry which is preliminary data.</text>
</comment>
<accession>A0ACA9NPB9</accession>
<sequence length="409" mass="46932">HKIVQDKLEKEQLKEREENVVNAIKKTFELIPKDITEENKQLIIELSTSLLKRAHMLTVTILGTQIITIGKLLTKHRNDTNSTLVMSARTFLRMAFLTFARHGLFVLIFKDQAVASDDTEELDMFKVLQDVIRDEQITSEEASGPIYLRDEPIRDVFNQLFKFTNKSAVSSVLRSLNKYVELVHSKSFDDNLVNDLGAFLTKLSKHTSEWKATDWDVNPILNIISIILKHNPSSIKDIMPSIKGFLKYAINKCAVTIESFIKLMASYKAVVEIISPDDVKTNAFGEVILEELKTALRGARIRMSRDTLIILLQLILWDMQPSKHIMFQEIEQRFSDSKVTHSYFSNVSDNLFEDCVNFLESPPATKQYSEEDFKVRVYISQLVVSMCNQKDDLLAKISDRGHIFEDIAH</sequence>
<protein>
    <submittedName>
        <fullName evidence="1">14088_t:CDS:1</fullName>
    </submittedName>
</protein>
<name>A0ACA9NPB9_9GLOM</name>
<dbReference type="Proteomes" id="UP000789702">
    <property type="component" value="Unassembled WGS sequence"/>
</dbReference>
<keyword evidence="2" id="KW-1185">Reference proteome</keyword>
<proteinExistence type="predicted"/>
<organism evidence="1 2">
    <name type="scientific">Dentiscutata heterogama</name>
    <dbReference type="NCBI Taxonomy" id="1316150"/>
    <lineage>
        <taxon>Eukaryota</taxon>
        <taxon>Fungi</taxon>
        <taxon>Fungi incertae sedis</taxon>
        <taxon>Mucoromycota</taxon>
        <taxon>Glomeromycotina</taxon>
        <taxon>Glomeromycetes</taxon>
        <taxon>Diversisporales</taxon>
        <taxon>Gigasporaceae</taxon>
        <taxon>Dentiscutata</taxon>
    </lineage>
</organism>
<feature type="non-terminal residue" evidence="1">
    <location>
        <position position="409"/>
    </location>
</feature>